<dbReference type="Proteomes" id="UP001174867">
    <property type="component" value="Unassembled WGS sequence"/>
</dbReference>
<accession>A0ABT8PR10</accession>
<protein>
    <submittedName>
        <fullName evidence="1">Uncharacterized protein</fullName>
    </submittedName>
</protein>
<name>A0ABT8PR10_9ENTR</name>
<sequence length="45" mass="4673">MSEPITIARGVTSATVGITFATVFPEATPGVVLYALAMQNYLSLA</sequence>
<dbReference type="RefSeq" id="WP_276291802.1">
    <property type="nucleotide sequence ID" value="NZ_CP119862.1"/>
</dbReference>
<evidence type="ECO:0000313" key="1">
    <source>
        <dbReference type="EMBL" id="MDN8598488.1"/>
    </source>
</evidence>
<evidence type="ECO:0000313" key="2">
    <source>
        <dbReference type="Proteomes" id="UP001174867"/>
    </source>
</evidence>
<reference evidence="1 2" key="1">
    <citation type="submission" date="2023-07" db="EMBL/GenBank/DDBJ databases">
        <title>Citrobacter selenititolerans sp. nov., isolated from seleniferous soil.</title>
        <authorList>
            <person name="Zhang S."/>
            <person name="Li K."/>
            <person name="Peng J."/>
            <person name="Wang H."/>
            <person name="Sun J."/>
            <person name="Guo Y."/>
        </authorList>
    </citation>
    <scope>NUCLEOTIDE SEQUENCE [LARGE SCALE GENOMIC DNA]</scope>
    <source>
        <strain evidence="1 2">S2-9</strain>
    </source>
</reference>
<dbReference type="EMBL" id="JAUJYW010000002">
    <property type="protein sequence ID" value="MDN8598488.1"/>
    <property type="molecule type" value="Genomic_DNA"/>
</dbReference>
<gene>
    <name evidence="1" type="ORF">Q0A17_03520</name>
</gene>
<organism evidence="1 2">
    <name type="scientific">Citrobacter enshiensis</name>
    <dbReference type="NCBI Taxonomy" id="2971264"/>
    <lineage>
        <taxon>Bacteria</taxon>
        <taxon>Pseudomonadati</taxon>
        <taxon>Pseudomonadota</taxon>
        <taxon>Gammaproteobacteria</taxon>
        <taxon>Enterobacterales</taxon>
        <taxon>Enterobacteriaceae</taxon>
        <taxon>Citrobacter</taxon>
    </lineage>
</organism>
<comment type="caution">
    <text evidence="1">The sequence shown here is derived from an EMBL/GenBank/DDBJ whole genome shotgun (WGS) entry which is preliminary data.</text>
</comment>
<keyword evidence="2" id="KW-1185">Reference proteome</keyword>
<proteinExistence type="predicted"/>